<proteinExistence type="predicted"/>
<name>A0ABM1E8Z8_PRICU</name>
<keyword evidence="1" id="KW-0175">Coiled coil</keyword>
<feature type="compositionally biased region" description="Polar residues" evidence="2">
    <location>
        <begin position="892"/>
        <end position="910"/>
    </location>
</feature>
<feature type="compositionally biased region" description="Polar residues" evidence="2">
    <location>
        <begin position="685"/>
        <end position="702"/>
    </location>
</feature>
<evidence type="ECO:0000313" key="4">
    <source>
        <dbReference type="RefSeq" id="XP_014668669.1"/>
    </source>
</evidence>
<feature type="region of interest" description="Disordered" evidence="2">
    <location>
        <begin position="993"/>
        <end position="1030"/>
    </location>
</feature>
<evidence type="ECO:0000313" key="3">
    <source>
        <dbReference type="Proteomes" id="UP000695022"/>
    </source>
</evidence>
<feature type="compositionally biased region" description="Basic and acidic residues" evidence="2">
    <location>
        <begin position="871"/>
        <end position="891"/>
    </location>
</feature>
<reference evidence="4" key="1">
    <citation type="submission" date="2025-08" db="UniProtKB">
        <authorList>
            <consortium name="RefSeq"/>
        </authorList>
    </citation>
    <scope>IDENTIFICATION</scope>
</reference>
<dbReference type="RefSeq" id="XP_014668669.1">
    <property type="nucleotide sequence ID" value="XM_014813183.1"/>
</dbReference>
<feature type="region of interest" description="Disordered" evidence="2">
    <location>
        <begin position="943"/>
        <end position="976"/>
    </location>
</feature>
<gene>
    <name evidence="4" type="primary">LOC106809944</name>
</gene>
<evidence type="ECO:0000256" key="1">
    <source>
        <dbReference type="SAM" id="Coils"/>
    </source>
</evidence>
<feature type="coiled-coil region" evidence="1">
    <location>
        <begin position="1110"/>
        <end position="1139"/>
    </location>
</feature>
<feature type="region of interest" description="Disordered" evidence="2">
    <location>
        <begin position="777"/>
        <end position="915"/>
    </location>
</feature>
<accession>A0ABM1E8Z8</accession>
<evidence type="ECO:0000256" key="2">
    <source>
        <dbReference type="SAM" id="MobiDB-lite"/>
    </source>
</evidence>
<sequence>MATCGGQHLLDLNDLSSLQEIRTDLADLLEGTHVSAGVKYVPNDASLPDLGVTLDGPAAMPTEIRSLSHAQQVGQVEPERHVSEIWSQQQHTGDDNPGMMQLRENGSQQSLGVTSTVVGSGDIAVDYRAGDPALQKPCHDVPHTKAVIPGRGREGWYSEGGDLYIIPSLLMQCVSSGSVHASDIAVATNSSGHKVLVSMETVGDVGKLEPVRLPVEGILFYDSCSNRLLIPYFTRKGTIPRDDGDCRNATENVVRESKTQGVVNNVSNLEDSVIIEEHELTVSSAYTDVQSNGQIVAIQVKRDGTVTLSRVSSLESIDGDTKQSLAALLHALSTDESNYLASHVCCDTQHKIEDRQSQAGDHTGGDGHGEGTLGMLVGELSRAGKNASGLTQTSEFVGSPSSTGECVERVPETAELMAGLSPAGERVGKLPQIEELAEGAPHTGEHVDKLPHVEKVVKELSQRREYVDKLPPIKELAEGMSQIGAIAGRLPPVEEPVEGERVGRSSREKELLWPEKPVNRLHVEKESVDDVSEALGGGLSQAEEHVGRLSRTEALGEGLSQAEEHVGGLSRTEALGGGLSQAEEHVGRLSRTEALGGGLSQAEEHVGGLSRTEALGGGLSQVEEHVGGLSRAAFDRIVTWLLQSDNVVSECTFNYHSLPLLSPKWNADEIHGAQTSEHTEHLPEVSSSRPATAENGVSRQTGLANAEKLPAIAKQEALPYTEQLASPDVVFTPIAADFVVSFGDKEDTATAGTSTFPSAIHGGIPTVLPSINQCGQVPSLAGQSREDTLKKPKEMALSDSSHIENSEQPKQQVPVIRGGHTATSSKRQGGSKQKGAFTILNKTKLKKKLKKTNNMKTKKQDAQEDISDGMLQDHSKEETPTSEISDSHPVDSTESLESQVTVRSDSYQRSSRGERAKIAELRRQLVEKKRAEKEAARRQARLDLLFHAGPSSAQDDTTAREGGTRRNDSIESQVQETLQSVYSDGSDDVDILIKSPSLNAGSSDAEDDFPDAASSRGIDSLMSGSERLSSNSRLGERDMLVVDDDGEPMVERSAAPCYGFIEAWLNDEYVNPPDNERHSQDEFASTPRDVQHDTHDITPGDAGYEAAVSVAELETVRLREEAELQKFAEEEALRTAKREAAEQKRVRRERFIRELLAENRYLRMSRRFTPAFTFSYFYLGDRRQQNEKKKISQESRLAVRAASLQEEENAASNAEKY</sequence>
<feature type="compositionally biased region" description="Polar residues" evidence="2">
    <location>
        <begin position="821"/>
        <end position="831"/>
    </location>
</feature>
<feature type="compositionally biased region" description="Basic and acidic residues" evidence="2">
    <location>
        <begin position="674"/>
        <end position="683"/>
    </location>
</feature>
<feature type="region of interest" description="Disordered" evidence="2">
    <location>
        <begin position="88"/>
        <end position="109"/>
    </location>
</feature>
<protein>
    <submittedName>
        <fullName evidence="4">Uncharacterized protein LOC106809944</fullName>
    </submittedName>
</protein>
<keyword evidence="3" id="KW-1185">Reference proteome</keyword>
<feature type="compositionally biased region" description="Basic and acidic residues" evidence="2">
    <location>
        <begin position="784"/>
        <end position="807"/>
    </location>
</feature>
<feature type="compositionally biased region" description="Basic residues" evidence="2">
    <location>
        <begin position="843"/>
        <end position="857"/>
    </location>
</feature>
<feature type="compositionally biased region" description="Basic and acidic residues" evidence="2">
    <location>
        <begin position="957"/>
        <end position="969"/>
    </location>
</feature>
<feature type="region of interest" description="Disordered" evidence="2">
    <location>
        <begin position="674"/>
        <end position="702"/>
    </location>
</feature>
<dbReference type="GeneID" id="106809944"/>
<feature type="region of interest" description="Disordered" evidence="2">
    <location>
        <begin position="1072"/>
        <end position="1092"/>
    </location>
</feature>
<organism evidence="3 4">
    <name type="scientific">Priapulus caudatus</name>
    <name type="common">Priapulid worm</name>
    <dbReference type="NCBI Taxonomy" id="37621"/>
    <lineage>
        <taxon>Eukaryota</taxon>
        <taxon>Metazoa</taxon>
        <taxon>Ecdysozoa</taxon>
        <taxon>Scalidophora</taxon>
        <taxon>Priapulida</taxon>
        <taxon>Priapulimorpha</taxon>
        <taxon>Priapulimorphida</taxon>
        <taxon>Priapulidae</taxon>
        <taxon>Priapulus</taxon>
    </lineage>
</organism>
<dbReference type="Proteomes" id="UP000695022">
    <property type="component" value="Unplaced"/>
</dbReference>